<organism evidence="1">
    <name type="scientific">bioreactor metagenome</name>
    <dbReference type="NCBI Taxonomy" id="1076179"/>
    <lineage>
        <taxon>unclassified sequences</taxon>
        <taxon>metagenomes</taxon>
        <taxon>ecological metagenomes</taxon>
    </lineage>
</organism>
<accession>A0A645A1T3</accession>
<name>A0A645A1T3_9ZZZZ</name>
<evidence type="ECO:0000313" key="1">
    <source>
        <dbReference type="EMBL" id="MPM47169.1"/>
    </source>
</evidence>
<reference evidence="1" key="1">
    <citation type="submission" date="2019-08" db="EMBL/GenBank/DDBJ databases">
        <authorList>
            <person name="Kucharzyk K."/>
            <person name="Murdoch R.W."/>
            <person name="Higgins S."/>
            <person name="Loffler F."/>
        </authorList>
    </citation>
    <scope>NUCLEOTIDE SEQUENCE</scope>
</reference>
<comment type="caution">
    <text evidence="1">The sequence shown here is derived from an EMBL/GenBank/DDBJ whole genome shotgun (WGS) entry which is preliminary data.</text>
</comment>
<evidence type="ECO:0008006" key="2">
    <source>
        <dbReference type="Google" id="ProtNLM"/>
    </source>
</evidence>
<proteinExistence type="predicted"/>
<sequence>MFADLGQHGFDGRRVERARAGHALQRHVVHIAGRQCGHLLHALGRAGGGQQEDQVHVLGAQLGGKVGGFLGRVVHDQHAVNAGFCRVVDERIRAVALVVALHRIGVAHQHHGRGLVLLAELAHIGQHLLQVHAIGDGAVTSLLDHRTVGHGIGEGHAQLDHVGTGLDHAVHERGRDGGERVACRDVRNEGRAAFGFQFFECCVDAAHAAGPPLTVWPRMLGRS</sequence>
<protein>
    <recommendedName>
        <fullName evidence="2">NAD-specific glutamate dehydrogenase</fullName>
    </recommendedName>
</protein>
<dbReference type="EMBL" id="VSSQ01011569">
    <property type="protein sequence ID" value="MPM47169.1"/>
    <property type="molecule type" value="Genomic_DNA"/>
</dbReference>
<dbReference type="AlphaFoldDB" id="A0A645A1T3"/>
<gene>
    <name evidence="1" type="ORF">SDC9_93877</name>
</gene>